<dbReference type="SUPFAM" id="SSF56214">
    <property type="entry name" value="4'-phosphopantetheinyl transferase"/>
    <property type="match status" value="1"/>
</dbReference>
<dbReference type="GO" id="GO:0008897">
    <property type="term" value="F:holo-[acyl-carrier-protein] synthase activity"/>
    <property type="evidence" value="ECO:0007669"/>
    <property type="project" value="UniProtKB-EC"/>
</dbReference>
<evidence type="ECO:0000256" key="7">
    <source>
        <dbReference type="ARBA" id="ARBA00023160"/>
    </source>
</evidence>
<keyword evidence="3 8" id="KW-0479">Metal-binding</keyword>
<keyword evidence="6 8" id="KW-0443">Lipid metabolism</keyword>
<comment type="similarity">
    <text evidence="8">Belongs to the P-Pant transferase superfamily. AcpS family.</text>
</comment>
<evidence type="ECO:0000259" key="9">
    <source>
        <dbReference type="Pfam" id="PF01648"/>
    </source>
</evidence>
<reference evidence="10 11" key="1">
    <citation type="submission" date="2021-11" db="EMBL/GenBank/DDBJ databases">
        <authorList>
            <person name="Huq M.A."/>
        </authorList>
    </citation>
    <scope>NUCLEOTIDE SEQUENCE [LARGE SCALE GENOMIC DNA]</scope>
    <source>
        <strain evidence="10 11">MAHUQ-52</strain>
    </source>
</reference>
<dbReference type="Pfam" id="PF01648">
    <property type="entry name" value="ACPS"/>
    <property type="match status" value="1"/>
</dbReference>
<dbReference type="InterPro" id="IPR002582">
    <property type="entry name" value="ACPS"/>
</dbReference>
<keyword evidence="11" id="KW-1185">Reference proteome</keyword>
<protein>
    <recommendedName>
        <fullName evidence="8">Holo-[acyl-carrier-protein] synthase</fullName>
        <shortName evidence="8">Holo-ACP synthase</shortName>
        <ecNumber evidence="8">2.7.8.7</ecNumber>
    </recommendedName>
    <alternativeName>
        <fullName evidence="8">4'-phosphopantetheinyl transferase AcpS</fullName>
    </alternativeName>
</protein>
<evidence type="ECO:0000256" key="5">
    <source>
        <dbReference type="ARBA" id="ARBA00022842"/>
    </source>
</evidence>
<dbReference type="EMBL" id="JAJHPV010000013">
    <property type="protein sequence ID" value="MCC6071933.1"/>
    <property type="molecule type" value="Genomic_DNA"/>
</dbReference>
<evidence type="ECO:0000256" key="4">
    <source>
        <dbReference type="ARBA" id="ARBA00022832"/>
    </source>
</evidence>
<proteinExistence type="inferred from homology"/>
<evidence type="ECO:0000313" key="10">
    <source>
        <dbReference type="EMBL" id="MCC6071933.1"/>
    </source>
</evidence>
<dbReference type="HAMAP" id="MF_00101">
    <property type="entry name" value="AcpS"/>
    <property type="match status" value="1"/>
</dbReference>
<accession>A0ABS8IUT9</accession>
<comment type="function">
    <text evidence="8">Transfers the 4'-phosphopantetheine moiety from coenzyme A to a Ser of acyl-carrier-protein.</text>
</comment>
<evidence type="ECO:0000256" key="3">
    <source>
        <dbReference type="ARBA" id="ARBA00022723"/>
    </source>
</evidence>
<keyword evidence="4 8" id="KW-0276">Fatty acid metabolism</keyword>
<comment type="catalytic activity">
    <reaction evidence="8">
        <text>apo-[ACP] + CoA = holo-[ACP] + adenosine 3',5'-bisphosphate + H(+)</text>
        <dbReference type="Rhea" id="RHEA:12068"/>
        <dbReference type="Rhea" id="RHEA-COMP:9685"/>
        <dbReference type="Rhea" id="RHEA-COMP:9690"/>
        <dbReference type="ChEBI" id="CHEBI:15378"/>
        <dbReference type="ChEBI" id="CHEBI:29999"/>
        <dbReference type="ChEBI" id="CHEBI:57287"/>
        <dbReference type="ChEBI" id="CHEBI:58343"/>
        <dbReference type="ChEBI" id="CHEBI:64479"/>
        <dbReference type="EC" id="2.7.8.7"/>
    </reaction>
</comment>
<name>A0ABS8IUT9_9BURK</name>
<comment type="caution">
    <text evidence="10">The sequence shown here is derived from an EMBL/GenBank/DDBJ whole genome shotgun (WGS) entry which is preliminary data.</text>
</comment>
<evidence type="ECO:0000256" key="1">
    <source>
        <dbReference type="ARBA" id="ARBA00022516"/>
    </source>
</evidence>
<keyword evidence="8" id="KW-0963">Cytoplasm</keyword>
<dbReference type="InterPro" id="IPR008278">
    <property type="entry name" value="4-PPantetheinyl_Trfase_dom"/>
</dbReference>
<evidence type="ECO:0000256" key="2">
    <source>
        <dbReference type="ARBA" id="ARBA00022679"/>
    </source>
</evidence>
<keyword evidence="2 8" id="KW-0808">Transferase</keyword>
<evidence type="ECO:0000313" key="11">
    <source>
        <dbReference type="Proteomes" id="UP001198701"/>
    </source>
</evidence>
<organism evidence="10 11">
    <name type="scientific">Massilia agrisoli</name>
    <dbReference type="NCBI Taxonomy" id="2892444"/>
    <lineage>
        <taxon>Bacteria</taxon>
        <taxon>Pseudomonadati</taxon>
        <taxon>Pseudomonadota</taxon>
        <taxon>Betaproteobacteria</taxon>
        <taxon>Burkholderiales</taxon>
        <taxon>Oxalobacteraceae</taxon>
        <taxon>Telluria group</taxon>
        <taxon>Massilia</taxon>
    </lineage>
</organism>
<dbReference type="Gene3D" id="3.90.470.20">
    <property type="entry name" value="4'-phosphopantetheinyl transferase domain"/>
    <property type="match status" value="1"/>
</dbReference>
<keyword evidence="5 8" id="KW-0460">Magnesium</keyword>
<dbReference type="EC" id="2.7.8.7" evidence="8"/>
<dbReference type="Proteomes" id="UP001198701">
    <property type="component" value="Unassembled WGS sequence"/>
</dbReference>
<feature type="domain" description="4'-phosphopantetheinyl transferase" evidence="9">
    <location>
        <begin position="4"/>
        <end position="102"/>
    </location>
</feature>
<feature type="binding site" evidence="8">
    <location>
        <position position="8"/>
    </location>
    <ligand>
        <name>Mg(2+)</name>
        <dbReference type="ChEBI" id="CHEBI:18420"/>
    </ligand>
</feature>
<dbReference type="NCBIfam" id="TIGR00516">
    <property type="entry name" value="acpS"/>
    <property type="match status" value="1"/>
</dbReference>
<comment type="subcellular location">
    <subcellularLocation>
        <location evidence="8">Cytoplasm</location>
    </subcellularLocation>
</comment>
<gene>
    <name evidence="8 10" type="primary">acpS</name>
    <name evidence="10" type="ORF">LMJ30_13290</name>
</gene>
<dbReference type="NCBIfam" id="TIGR00556">
    <property type="entry name" value="pantethn_trn"/>
    <property type="match status" value="1"/>
</dbReference>
<comment type="cofactor">
    <cofactor evidence="8">
        <name>Mg(2+)</name>
        <dbReference type="ChEBI" id="CHEBI:18420"/>
    </cofactor>
</comment>
<dbReference type="RefSeq" id="WP_229432808.1">
    <property type="nucleotide sequence ID" value="NZ_JAJHPV010000013.1"/>
</dbReference>
<sequence length="138" mass="15292">MIYGIGTDIVQISRIEAALARNGDRFAEKILGPEELVKFHARRAKHELRGLRFLATRFSAKEAFSKAIGLGMRMPMTWRSAQMLNAPGGKPVIVCSGKLEQFMREHRLSAQVTISDEADYGVAFVIVTQEPAATNSIE</sequence>
<feature type="binding site" evidence="8">
    <location>
        <position position="62"/>
    </location>
    <ligand>
        <name>Mg(2+)</name>
        <dbReference type="ChEBI" id="CHEBI:18420"/>
    </ligand>
</feature>
<evidence type="ECO:0000256" key="6">
    <source>
        <dbReference type="ARBA" id="ARBA00023098"/>
    </source>
</evidence>
<evidence type="ECO:0000256" key="8">
    <source>
        <dbReference type="HAMAP-Rule" id="MF_00101"/>
    </source>
</evidence>
<keyword evidence="1 8" id="KW-0444">Lipid biosynthesis</keyword>
<dbReference type="InterPro" id="IPR037143">
    <property type="entry name" value="4-PPantetheinyl_Trfase_dom_sf"/>
</dbReference>
<dbReference type="InterPro" id="IPR004568">
    <property type="entry name" value="Ppantetheine-prot_Trfase_dom"/>
</dbReference>
<keyword evidence="7 8" id="KW-0275">Fatty acid biosynthesis</keyword>